<protein>
    <submittedName>
        <fullName evidence="6">Pyridoxal-phosphate dependent enzyme</fullName>
    </submittedName>
</protein>
<dbReference type="Proteomes" id="UP000439780">
    <property type="component" value="Unassembled WGS sequence"/>
</dbReference>
<evidence type="ECO:0000256" key="4">
    <source>
        <dbReference type="ARBA" id="ARBA00023239"/>
    </source>
</evidence>
<dbReference type="GO" id="GO:0006567">
    <property type="term" value="P:L-threonine catabolic process"/>
    <property type="evidence" value="ECO:0007669"/>
    <property type="project" value="TreeGrafter"/>
</dbReference>
<evidence type="ECO:0000256" key="2">
    <source>
        <dbReference type="ARBA" id="ARBA00010869"/>
    </source>
</evidence>
<gene>
    <name evidence="6" type="ORF">GRI58_08315</name>
</gene>
<dbReference type="SUPFAM" id="SSF53686">
    <property type="entry name" value="Tryptophan synthase beta subunit-like PLP-dependent enzymes"/>
    <property type="match status" value="1"/>
</dbReference>
<sequence length="337" mass="35235">MCSISLEQTREFPILIQHPLPSTEGVHAAARSIAAILPPTPLLPVEIAGVRCWVKAESLQPIGAFKIRGGWWRLSNLTEEERARGVVAVSSGNHAQGVAWAAKKLGIKAVIVMPRDAPRVKLAATRALGAEIVLYNRPGEDRDEVAAREVEQRGAVLVHAFGDPWVIEGQGSAGIEITQQLGRQPSRILACCGGGGLAAGLALACPDAAILPVEPQGWDMVGQAVAAGEVVHVGPNPPSTVCDALRPDATKEINLSVLRNRAGPCLSVTDEEVRAAQRFAFANLQLVLEPGGAAALAAALAGKAQLDEHSVIMLTGGNTDPGDFARVIGGKTVAFDN</sequence>
<name>A0A845AGQ3_9SPHN</name>
<dbReference type="InterPro" id="IPR001926">
    <property type="entry name" value="TrpB-like_PALP"/>
</dbReference>
<dbReference type="GO" id="GO:0006565">
    <property type="term" value="P:L-serine catabolic process"/>
    <property type="evidence" value="ECO:0007669"/>
    <property type="project" value="TreeGrafter"/>
</dbReference>
<dbReference type="EMBL" id="WTYA01000005">
    <property type="protein sequence ID" value="MXP28824.1"/>
    <property type="molecule type" value="Genomic_DNA"/>
</dbReference>
<dbReference type="GO" id="GO:0003941">
    <property type="term" value="F:L-serine ammonia-lyase activity"/>
    <property type="evidence" value="ECO:0007669"/>
    <property type="project" value="TreeGrafter"/>
</dbReference>
<evidence type="ECO:0000259" key="5">
    <source>
        <dbReference type="Pfam" id="PF00291"/>
    </source>
</evidence>
<keyword evidence="3" id="KW-0663">Pyridoxal phosphate</keyword>
<dbReference type="InterPro" id="IPR050147">
    <property type="entry name" value="Ser/Thr_Dehydratase"/>
</dbReference>
<dbReference type="OrthoDB" id="9811476at2"/>
<dbReference type="Pfam" id="PF00291">
    <property type="entry name" value="PALP"/>
    <property type="match status" value="1"/>
</dbReference>
<comment type="caution">
    <text evidence="6">The sequence shown here is derived from an EMBL/GenBank/DDBJ whole genome shotgun (WGS) entry which is preliminary data.</text>
</comment>
<dbReference type="FunFam" id="3.40.50.1100:FF:000005">
    <property type="entry name" value="Threonine dehydratase catabolic"/>
    <property type="match status" value="1"/>
</dbReference>
<feature type="domain" description="Tryptophan synthase beta chain-like PALP" evidence="5">
    <location>
        <begin position="39"/>
        <end position="315"/>
    </location>
</feature>
<organism evidence="6 7">
    <name type="scientific">Qipengyuania algicida</name>
    <dbReference type="NCBI Taxonomy" id="1836209"/>
    <lineage>
        <taxon>Bacteria</taxon>
        <taxon>Pseudomonadati</taxon>
        <taxon>Pseudomonadota</taxon>
        <taxon>Alphaproteobacteria</taxon>
        <taxon>Sphingomonadales</taxon>
        <taxon>Erythrobacteraceae</taxon>
        <taxon>Qipengyuania</taxon>
    </lineage>
</organism>
<reference evidence="6 7" key="1">
    <citation type="submission" date="2019-12" db="EMBL/GenBank/DDBJ databases">
        <title>Genomic-based taxomic classification of the family Erythrobacteraceae.</title>
        <authorList>
            <person name="Xu L."/>
        </authorList>
    </citation>
    <scope>NUCLEOTIDE SEQUENCE [LARGE SCALE GENOMIC DNA]</scope>
    <source>
        <strain evidence="6 7">KEMB 9005-328</strain>
    </source>
</reference>
<dbReference type="AlphaFoldDB" id="A0A845AGQ3"/>
<evidence type="ECO:0000256" key="1">
    <source>
        <dbReference type="ARBA" id="ARBA00001933"/>
    </source>
</evidence>
<dbReference type="GO" id="GO:0009097">
    <property type="term" value="P:isoleucine biosynthetic process"/>
    <property type="evidence" value="ECO:0007669"/>
    <property type="project" value="TreeGrafter"/>
</dbReference>
<dbReference type="Gene3D" id="3.40.50.1100">
    <property type="match status" value="2"/>
</dbReference>
<keyword evidence="4" id="KW-0456">Lyase</keyword>
<evidence type="ECO:0000313" key="7">
    <source>
        <dbReference type="Proteomes" id="UP000439780"/>
    </source>
</evidence>
<dbReference type="GO" id="GO:0004794">
    <property type="term" value="F:threonine deaminase activity"/>
    <property type="evidence" value="ECO:0007669"/>
    <property type="project" value="TreeGrafter"/>
</dbReference>
<evidence type="ECO:0000256" key="3">
    <source>
        <dbReference type="ARBA" id="ARBA00022898"/>
    </source>
</evidence>
<accession>A0A845AGQ3</accession>
<dbReference type="PANTHER" id="PTHR48078">
    <property type="entry name" value="THREONINE DEHYDRATASE, MITOCHONDRIAL-RELATED"/>
    <property type="match status" value="1"/>
</dbReference>
<dbReference type="InterPro" id="IPR036052">
    <property type="entry name" value="TrpB-like_PALP_sf"/>
</dbReference>
<keyword evidence="7" id="KW-1185">Reference proteome</keyword>
<comment type="similarity">
    <text evidence="2">Belongs to the serine/threonine dehydratase family.</text>
</comment>
<proteinExistence type="inferred from homology"/>
<dbReference type="PANTHER" id="PTHR48078:SF6">
    <property type="entry name" value="L-THREONINE DEHYDRATASE CATABOLIC TDCB"/>
    <property type="match status" value="1"/>
</dbReference>
<comment type="cofactor">
    <cofactor evidence="1">
        <name>pyridoxal 5'-phosphate</name>
        <dbReference type="ChEBI" id="CHEBI:597326"/>
    </cofactor>
</comment>
<evidence type="ECO:0000313" key="6">
    <source>
        <dbReference type="EMBL" id="MXP28824.1"/>
    </source>
</evidence>